<reference evidence="1 2" key="1">
    <citation type="submission" date="2020-11" db="EMBL/GenBank/DDBJ databases">
        <authorList>
            <person name="Sun Q."/>
        </authorList>
    </citation>
    <scope>NUCLEOTIDE SEQUENCE [LARGE SCALE GENOMIC DNA]</scope>
    <source>
        <strain evidence="1 2">P8398</strain>
    </source>
</reference>
<dbReference type="RefSeq" id="WP_206092297.1">
    <property type="nucleotide sequence ID" value="NZ_CP065053.1"/>
</dbReference>
<accession>A0AA48WID8</accession>
<name>A0AA48WID8_9BURK</name>
<dbReference type="Proteomes" id="UP000662888">
    <property type="component" value="Chromosome"/>
</dbReference>
<proteinExistence type="predicted"/>
<protein>
    <submittedName>
        <fullName evidence="1">Uncharacterized protein</fullName>
    </submittedName>
</protein>
<gene>
    <name evidence="1" type="ORF">IV454_16190</name>
</gene>
<organism evidence="1 2">
    <name type="scientific">Massilia antarctica</name>
    <dbReference type="NCBI Taxonomy" id="2765360"/>
    <lineage>
        <taxon>Bacteria</taxon>
        <taxon>Pseudomonadati</taxon>
        <taxon>Pseudomonadota</taxon>
        <taxon>Betaproteobacteria</taxon>
        <taxon>Burkholderiales</taxon>
        <taxon>Oxalobacteraceae</taxon>
        <taxon>Telluria group</taxon>
        <taxon>Massilia</taxon>
    </lineage>
</organism>
<keyword evidence="2" id="KW-1185">Reference proteome</keyword>
<dbReference type="EMBL" id="CP065053">
    <property type="protein sequence ID" value="QPI52887.1"/>
    <property type="molecule type" value="Genomic_DNA"/>
</dbReference>
<sequence>MSKSSNETMTMPALPAPLVNHPNLGPLFDSTHMHLYAAKYAEELAKIIDRLTVEAARGAPAGMALVPVTASHAISSAIEEEIDDQLEASGIAPRDMVRQDSDRVWAVAIEASARKGRAG</sequence>
<evidence type="ECO:0000313" key="2">
    <source>
        <dbReference type="Proteomes" id="UP000662888"/>
    </source>
</evidence>
<evidence type="ECO:0000313" key="1">
    <source>
        <dbReference type="EMBL" id="QPI52887.1"/>
    </source>
</evidence>